<dbReference type="PRINTS" id="PR00080">
    <property type="entry name" value="SDRFAMILY"/>
</dbReference>
<protein>
    <submittedName>
        <fullName evidence="3">SDR family oxidoreductase</fullName>
    </submittedName>
</protein>
<dbReference type="AlphaFoldDB" id="A0A4D7AUT8"/>
<accession>A0A4D7AUT8</accession>
<dbReference type="NCBIfam" id="NF005559">
    <property type="entry name" value="PRK07231.1"/>
    <property type="match status" value="1"/>
</dbReference>
<sequence length="260" mass="27092">MMTEARRFQGKVVLITGAASGFGRRAAERFAGEGANLVLGDIQDHALEVTAEMARKAGAKVVTRVTNVTSAAAVEALVRAAVETFGRLDIALNNAGIAHGSVKIQDTDDALMRKMLDVNVMGVFHGLKAQIPVMEKQGSGVILNTASVAGITGAPLLGAYAAAKHAVIGLTKTAAAETARKGVRVNAICPAFAETPMLTDALIHKDASKEEALARLVQAVPMRRPGTADEIVQAMLWICSPENSFMTGHALVLDGGLTAL</sequence>
<dbReference type="PROSITE" id="PS00061">
    <property type="entry name" value="ADH_SHORT"/>
    <property type="match status" value="1"/>
</dbReference>
<dbReference type="CDD" id="cd05233">
    <property type="entry name" value="SDR_c"/>
    <property type="match status" value="1"/>
</dbReference>
<gene>
    <name evidence="3" type="ORF">E8M01_15415</name>
</gene>
<evidence type="ECO:0000256" key="2">
    <source>
        <dbReference type="ARBA" id="ARBA00023002"/>
    </source>
</evidence>
<evidence type="ECO:0000256" key="1">
    <source>
        <dbReference type="ARBA" id="ARBA00006484"/>
    </source>
</evidence>
<dbReference type="InterPro" id="IPR002347">
    <property type="entry name" value="SDR_fam"/>
</dbReference>
<name>A0A4D7AUT8_9HYPH</name>
<keyword evidence="2" id="KW-0560">Oxidoreductase</keyword>
<comment type="similarity">
    <text evidence="1">Belongs to the short-chain dehydrogenases/reductases (SDR) family.</text>
</comment>
<organism evidence="3 4">
    <name type="scientific">Phreatobacter stygius</name>
    <dbReference type="NCBI Taxonomy" id="1940610"/>
    <lineage>
        <taxon>Bacteria</taxon>
        <taxon>Pseudomonadati</taxon>
        <taxon>Pseudomonadota</taxon>
        <taxon>Alphaproteobacteria</taxon>
        <taxon>Hyphomicrobiales</taxon>
        <taxon>Phreatobacteraceae</taxon>
        <taxon>Phreatobacter</taxon>
    </lineage>
</organism>
<dbReference type="FunFam" id="3.40.50.720:FF:000084">
    <property type="entry name" value="Short-chain dehydrogenase reductase"/>
    <property type="match status" value="1"/>
</dbReference>
<reference evidence="3 4" key="1">
    <citation type="submission" date="2019-04" db="EMBL/GenBank/DDBJ databases">
        <title>Phreatobacter aquaticus sp. nov.</title>
        <authorList>
            <person name="Choi A."/>
        </authorList>
    </citation>
    <scope>NUCLEOTIDE SEQUENCE [LARGE SCALE GENOMIC DNA]</scope>
    <source>
        <strain evidence="3 4">KCTC 52518</strain>
    </source>
</reference>
<evidence type="ECO:0000313" key="4">
    <source>
        <dbReference type="Proteomes" id="UP000298781"/>
    </source>
</evidence>
<dbReference type="OrthoDB" id="9792355at2"/>
<dbReference type="Proteomes" id="UP000298781">
    <property type="component" value="Chromosome"/>
</dbReference>
<dbReference type="PANTHER" id="PTHR43180">
    <property type="entry name" value="3-OXOACYL-(ACYL-CARRIER-PROTEIN) REDUCTASE (AFU_ORTHOLOGUE AFUA_6G11210)"/>
    <property type="match status" value="1"/>
</dbReference>
<dbReference type="Gene3D" id="3.40.50.720">
    <property type="entry name" value="NAD(P)-binding Rossmann-like Domain"/>
    <property type="match status" value="1"/>
</dbReference>
<dbReference type="SUPFAM" id="SSF51735">
    <property type="entry name" value="NAD(P)-binding Rossmann-fold domains"/>
    <property type="match status" value="1"/>
</dbReference>
<dbReference type="PANTHER" id="PTHR43180:SF66">
    <property type="entry name" value="SHORT-CHAIN DEHYDROGENASE_REDUCTASE FAMILY PROTEIN"/>
    <property type="match status" value="1"/>
</dbReference>
<dbReference type="InterPro" id="IPR036291">
    <property type="entry name" value="NAD(P)-bd_dom_sf"/>
</dbReference>
<keyword evidence="4" id="KW-1185">Reference proteome</keyword>
<dbReference type="InterPro" id="IPR020904">
    <property type="entry name" value="Sc_DH/Rdtase_CS"/>
</dbReference>
<proteinExistence type="inferred from homology"/>
<dbReference type="KEGG" id="pstg:E8M01_15415"/>
<dbReference type="PRINTS" id="PR00081">
    <property type="entry name" value="GDHRDH"/>
</dbReference>
<evidence type="ECO:0000313" key="3">
    <source>
        <dbReference type="EMBL" id="QCI65474.1"/>
    </source>
</evidence>
<dbReference type="Pfam" id="PF13561">
    <property type="entry name" value="adh_short_C2"/>
    <property type="match status" value="1"/>
</dbReference>
<dbReference type="GO" id="GO:0016491">
    <property type="term" value="F:oxidoreductase activity"/>
    <property type="evidence" value="ECO:0007669"/>
    <property type="project" value="UniProtKB-KW"/>
</dbReference>
<dbReference type="EMBL" id="CP039690">
    <property type="protein sequence ID" value="QCI65474.1"/>
    <property type="molecule type" value="Genomic_DNA"/>
</dbReference>